<comment type="caution">
    <text evidence="2">The sequence shown here is derived from an EMBL/GenBank/DDBJ whole genome shotgun (WGS) entry which is preliminary data.</text>
</comment>
<dbReference type="AlphaFoldDB" id="A0A8J6FFK6"/>
<evidence type="ECO:0000313" key="3">
    <source>
        <dbReference type="Proteomes" id="UP000770717"/>
    </source>
</evidence>
<accession>A0A8J6FFK6</accession>
<organism evidence="2 3">
    <name type="scientific">Eleutherodactylus coqui</name>
    <name type="common">Puerto Rican coqui</name>
    <dbReference type="NCBI Taxonomy" id="57060"/>
    <lineage>
        <taxon>Eukaryota</taxon>
        <taxon>Metazoa</taxon>
        <taxon>Chordata</taxon>
        <taxon>Craniata</taxon>
        <taxon>Vertebrata</taxon>
        <taxon>Euteleostomi</taxon>
        <taxon>Amphibia</taxon>
        <taxon>Batrachia</taxon>
        <taxon>Anura</taxon>
        <taxon>Neobatrachia</taxon>
        <taxon>Hyloidea</taxon>
        <taxon>Eleutherodactylidae</taxon>
        <taxon>Eleutherodactylinae</taxon>
        <taxon>Eleutherodactylus</taxon>
        <taxon>Eleutherodactylus</taxon>
    </lineage>
</organism>
<sequence length="75" mass="9044">MQKYWVKKLSVLADKIPKIKWLPYNKPTCIQNIHLNFLTLSDTTHRYVQLLFCVKCRFISLVIYVALFLRKCCFF</sequence>
<evidence type="ECO:0000256" key="1">
    <source>
        <dbReference type="SAM" id="Phobius"/>
    </source>
</evidence>
<feature type="transmembrane region" description="Helical" evidence="1">
    <location>
        <begin position="47"/>
        <end position="69"/>
    </location>
</feature>
<proteinExistence type="predicted"/>
<gene>
    <name evidence="2" type="ORF">GDO78_006844</name>
</gene>
<keyword evidence="1" id="KW-0812">Transmembrane</keyword>
<reference evidence="2" key="1">
    <citation type="thesis" date="2020" institute="ProQuest LLC" country="789 East Eisenhower Parkway, Ann Arbor, MI, USA">
        <title>Comparative Genomics and Chromosome Evolution.</title>
        <authorList>
            <person name="Mudd A.B."/>
        </authorList>
    </citation>
    <scope>NUCLEOTIDE SEQUENCE</scope>
    <source>
        <strain evidence="2">HN-11 Male</strain>
        <tissue evidence="2">Kidney and liver</tissue>
    </source>
</reference>
<dbReference type="Proteomes" id="UP000770717">
    <property type="component" value="Unassembled WGS sequence"/>
</dbReference>
<keyword evidence="3" id="KW-1185">Reference proteome</keyword>
<evidence type="ECO:0000313" key="2">
    <source>
        <dbReference type="EMBL" id="KAG9486671.1"/>
    </source>
</evidence>
<protein>
    <submittedName>
        <fullName evidence="2">Uncharacterized protein</fullName>
    </submittedName>
</protein>
<dbReference type="EMBL" id="WNTK01000003">
    <property type="protein sequence ID" value="KAG9486671.1"/>
    <property type="molecule type" value="Genomic_DNA"/>
</dbReference>
<keyword evidence="1" id="KW-1133">Transmembrane helix</keyword>
<keyword evidence="1" id="KW-0472">Membrane</keyword>
<name>A0A8J6FFK6_ELECQ</name>